<dbReference type="EMBL" id="VAHF01000006">
    <property type="protein sequence ID" value="TXG60232.1"/>
    <property type="molecule type" value="Genomic_DNA"/>
</dbReference>
<comment type="similarity">
    <text evidence="1 4">Belongs to the UDP-glycosyltransferase family.</text>
</comment>
<dbReference type="GO" id="GO:0035251">
    <property type="term" value="F:UDP-glucosyltransferase activity"/>
    <property type="evidence" value="ECO:0007669"/>
    <property type="project" value="InterPro"/>
</dbReference>
<dbReference type="PANTHER" id="PTHR48048">
    <property type="entry name" value="GLYCOSYLTRANSFERASE"/>
    <property type="match status" value="1"/>
</dbReference>
<evidence type="ECO:0000256" key="5">
    <source>
        <dbReference type="RuleBase" id="RU362057"/>
    </source>
</evidence>
<proteinExistence type="inferred from homology"/>
<dbReference type="InterPro" id="IPR002213">
    <property type="entry name" value="UDP_glucos_trans"/>
</dbReference>
<dbReference type="SUPFAM" id="SSF53756">
    <property type="entry name" value="UDP-Glycosyltransferase/glycogen phosphorylase"/>
    <property type="match status" value="1"/>
</dbReference>
<protein>
    <recommendedName>
        <fullName evidence="5">Glycosyltransferase</fullName>
        <ecNumber evidence="5">2.4.1.-</ecNumber>
    </recommendedName>
</protein>
<organism evidence="6 7">
    <name type="scientific">Acer yangbiense</name>
    <dbReference type="NCBI Taxonomy" id="1000413"/>
    <lineage>
        <taxon>Eukaryota</taxon>
        <taxon>Viridiplantae</taxon>
        <taxon>Streptophyta</taxon>
        <taxon>Embryophyta</taxon>
        <taxon>Tracheophyta</taxon>
        <taxon>Spermatophyta</taxon>
        <taxon>Magnoliopsida</taxon>
        <taxon>eudicotyledons</taxon>
        <taxon>Gunneridae</taxon>
        <taxon>Pentapetalae</taxon>
        <taxon>rosids</taxon>
        <taxon>malvids</taxon>
        <taxon>Sapindales</taxon>
        <taxon>Sapindaceae</taxon>
        <taxon>Hippocastanoideae</taxon>
        <taxon>Acereae</taxon>
        <taxon>Acer</taxon>
    </lineage>
</organism>
<name>A0A5C7HVL3_9ROSI</name>
<evidence type="ECO:0000313" key="7">
    <source>
        <dbReference type="Proteomes" id="UP000323000"/>
    </source>
</evidence>
<dbReference type="OrthoDB" id="5835829at2759"/>
<dbReference type="AlphaFoldDB" id="A0A5C7HVL3"/>
<keyword evidence="2 4" id="KW-0328">Glycosyltransferase</keyword>
<evidence type="ECO:0000256" key="2">
    <source>
        <dbReference type="ARBA" id="ARBA00022676"/>
    </source>
</evidence>
<dbReference type="FunFam" id="3.40.50.2000:FF:000020">
    <property type="entry name" value="Glycosyltransferase"/>
    <property type="match status" value="1"/>
</dbReference>
<reference evidence="7" key="1">
    <citation type="journal article" date="2019" name="Gigascience">
        <title>De novo genome assembly of the endangered Acer yangbiense, a plant species with extremely small populations endemic to Yunnan Province, China.</title>
        <authorList>
            <person name="Yang J."/>
            <person name="Wariss H.M."/>
            <person name="Tao L."/>
            <person name="Zhang R."/>
            <person name="Yun Q."/>
            <person name="Hollingsworth P."/>
            <person name="Dao Z."/>
            <person name="Luo G."/>
            <person name="Guo H."/>
            <person name="Ma Y."/>
            <person name="Sun W."/>
        </authorList>
    </citation>
    <scope>NUCLEOTIDE SEQUENCE [LARGE SCALE GENOMIC DNA]</scope>
    <source>
        <strain evidence="7">cv. Malutang</strain>
    </source>
</reference>
<dbReference type="EC" id="2.4.1.-" evidence="5"/>
<dbReference type="Proteomes" id="UP000323000">
    <property type="component" value="Chromosome 6"/>
</dbReference>
<evidence type="ECO:0000256" key="3">
    <source>
        <dbReference type="ARBA" id="ARBA00022679"/>
    </source>
</evidence>
<dbReference type="InterPro" id="IPR050481">
    <property type="entry name" value="UDP-glycosyltransf_plant"/>
</dbReference>
<gene>
    <name evidence="6" type="ORF">EZV62_014805</name>
</gene>
<dbReference type="Gene3D" id="3.40.50.2000">
    <property type="entry name" value="Glycogen Phosphorylase B"/>
    <property type="match status" value="2"/>
</dbReference>
<keyword evidence="3 4" id="KW-0808">Transferase</keyword>
<sequence length="481" mass="52869">MKESIVMHPTSGSHHLISMLELSNLILKHHPNYSIIILLPSTSTTPSNTTTTTINPSISFHFLPPLPSSTTQETVFQSITLNFNNVPHALKTISLTFKILCFITSSTGFHKTNVNNTFPTYTYFSSCASTLAAILHLPILHHQTTLSFKDFPHNSLLNIPGLPPIKPSFMPQPLLDRHQPAYDFFFDFTASLLCSDGIIVNTFDSLEPQAIKAIVNGDCVGRDAVTPPLYCIGPLIVDSKDRDGHVDHDHVSSSSCLTWLDAQPSRSVVLLCFGSKSAGSFSVQQLKEIATGLERSNERFLWVVKNPPNNNTEVELESILPEGFLERNKEKGMVVKSWAAQADILRHDSVGGFVTHCGWNSVVEGVSNGVPMIAWPLYAEQLMNSVVLVEEMKVAIPMTNRLGEEDLLVSAEEVEKKMRELMGVEGNGLRETCLKMREMGMAAWNCNGGGSSFTAFSNLVASWNNHSSTKVTSAEDSTFSA</sequence>
<accession>A0A5C7HVL3</accession>
<dbReference type="PANTHER" id="PTHR48048:SF56">
    <property type="entry name" value="GLYCOSYLTRANSFERASE"/>
    <property type="match status" value="1"/>
</dbReference>
<keyword evidence="7" id="KW-1185">Reference proteome</keyword>
<evidence type="ECO:0000256" key="4">
    <source>
        <dbReference type="RuleBase" id="RU003718"/>
    </source>
</evidence>
<evidence type="ECO:0000313" key="6">
    <source>
        <dbReference type="EMBL" id="TXG60232.1"/>
    </source>
</evidence>
<dbReference type="Pfam" id="PF00201">
    <property type="entry name" value="UDPGT"/>
    <property type="match status" value="1"/>
</dbReference>
<evidence type="ECO:0000256" key="1">
    <source>
        <dbReference type="ARBA" id="ARBA00009995"/>
    </source>
</evidence>
<dbReference type="CDD" id="cd03784">
    <property type="entry name" value="GT1_Gtf-like"/>
    <property type="match status" value="1"/>
</dbReference>
<dbReference type="PROSITE" id="PS00375">
    <property type="entry name" value="UDPGT"/>
    <property type="match status" value="1"/>
</dbReference>
<dbReference type="InterPro" id="IPR035595">
    <property type="entry name" value="UDP_glycos_trans_CS"/>
</dbReference>
<comment type="caution">
    <text evidence="6">The sequence shown here is derived from an EMBL/GenBank/DDBJ whole genome shotgun (WGS) entry which is preliminary data.</text>
</comment>